<reference evidence="1" key="1">
    <citation type="submission" date="2023-07" db="EMBL/GenBank/DDBJ databases">
        <authorList>
            <person name="Aktuganov G."/>
            <person name="Boyko T."/>
            <person name="Delegan Y."/>
            <person name="Galimzianova N."/>
            <person name="Gilvanova E."/>
            <person name="Korobov V."/>
            <person name="Kuzmina L."/>
            <person name="Melentiev A."/>
            <person name="Milman P."/>
            <person name="Ryabova A."/>
            <person name="Stupak E."/>
            <person name="Yasakov T."/>
            <person name="Zharikova N."/>
            <person name="Zhurenko E."/>
        </authorList>
    </citation>
    <scope>NUCLEOTIDE SEQUENCE</scope>
    <source>
        <strain evidence="1">IB-739</strain>
    </source>
</reference>
<keyword evidence="2" id="KW-1185">Reference proteome</keyword>
<gene>
    <name evidence="1" type="ORF">Q3C12_34920</name>
</gene>
<protein>
    <submittedName>
        <fullName evidence="1">Uncharacterized protein</fullName>
    </submittedName>
</protein>
<dbReference type="RefSeq" id="WP_302881608.1">
    <property type="nucleotide sequence ID" value="NZ_JAUMKJ010000116.1"/>
</dbReference>
<proteinExistence type="predicted"/>
<name>A0ABT8VMH9_9BACL</name>
<dbReference type="Proteomes" id="UP001168883">
    <property type="component" value="Unassembled WGS sequence"/>
</dbReference>
<evidence type="ECO:0000313" key="1">
    <source>
        <dbReference type="EMBL" id="MDO3682181.1"/>
    </source>
</evidence>
<comment type="caution">
    <text evidence="1">The sequence shown here is derived from an EMBL/GenBank/DDBJ whole genome shotgun (WGS) entry which is preliminary data.</text>
</comment>
<accession>A0ABT8VMH9</accession>
<organism evidence="1 2">
    <name type="scientific">Paenibacillus ehimensis</name>
    <dbReference type="NCBI Taxonomy" id="79264"/>
    <lineage>
        <taxon>Bacteria</taxon>
        <taxon>Bacillati</taxon>
        <taxon>Bacillota</taxon>
        <taxon>Bacilli</taxon>
        <taxon>Bacillales</taxon>
        <taxon>Paenibacillaceae</taxon>
        <taxon>Paenibacillus</taxon>
    </lineage>
</organism>
<evidence type="ECO:0000313" key="2">
    <source>
        <dbReference type="Proteomes" id="UP001168883"/>
    </source>
</evidence>
<sequence length="50" mass="5903">MKIIIERNETGLNIELGTTDWDHYEVIGMLEMAKLTVQKEVEKLIKERSR</sequence>
<dbReference type="EMBL" id="JAUMKJ010000116">
    <property type="protein sequence ID" value="MDO3682181.1"/>
    <property type="molecule type" value="Genomic_DNA"/>
</dbReference>